<protein>
    <submittedName>
        <fullName evidence="1">Uncharacterized protein</fullName>
    </submittedName>
</protein>
<dbReference type="KEGG" id="barh:WN72_39550"/>
<organism evidence="1 2">
    <name type="scientific">Bradyrhizobium arachidis</name>
    <dbReference type="NCBI Taxonomy" id="858423"/>
    <lineage>
        <taxon>Bacteria</taxon>
        <taxon>Pseudomonadati</taxon>
        <taxon>Pseudomonadota</taxon>
        <taxon>Alphaproteobacteria</taxon>
        <taxon>Hyphomicrobiales</taxon>
        <taxon>Nitrobacteraceae</taxon>
        <taxon>Bradyrhizobium</taxon>
    </lineage>
</organism>
<sequence length="65" mass="7539">MKGRFVRQVKLVSPNDETAREGARQLAGDCAVELWKGERKIADYPTNRGLIDKIRWTLRNLTLPW</sequence>
<dbReference type="Proteomes" id="UP000594015">
    <property type="component" value="Chromosome"/>
</dbReference>
<name>A0AAE7NY55_9BRAD</name>
<gene>
    <name evidence="1" type="ORF">WN72_39550</name>
</gene>
<evidence type="ECO:0000313" key="2">
    <source>
        <dbReference type="Proteomes" id="UP000594015"/>
    </source>
</evidence>
<proteinExistence type="predicted"/>
<evidence type="ECO:0000313" key="1">
    <source>
        <dbReference type="EMBL" id="QOZ71715.1"/>
    </source>
</evidence>
<dbReference type="AlphaFoldDB" id="A0AAE7NY55"/>
<accession>A0AAE7NY55</accession>
<reference evidence="1 2" key="1">
    <citation type="submission" date="2018-06" db="EMBL/GenBank/DDBJ databases">
        <title>Comparative genomics of Bradyrhizobium nodulating Arachidis hypogaea.</title>
        <authorList>
            <person name="Li Y."/>
        </authorList>
    </citation>
    <scope>NUCLEOTIDE SEQUENCE [LARGE SCALE GENOMIC DNA]</scope>
    <source>
        <strain evidence="1 2">CCBAU 051107</strain>
    </source>
</reference>
<dbReference type="EMBL" id="CP030050">
    <property type="protein sequence ID" value="QOZ71715.1"/>
    <property type="molecule type" value="Genomic_DNA"/>
</dbReference>